<dbReference type="SUPFAM" id="SSF57196">
    <property type="entry name" value="EGF/Laminin"/>
    <property type="match status" value="1"/>
</dbReference>
<keyword evidence="4" id="KW-0732">Signal</keyword>
<evidence type="ECO:0000313" key="5">
    <source>
        <dbReference type="EMBL" id="KAJ8338779.1"/>
    </source>
</evidence>
<dbReference type="GO" id="GO:0008083">
    <property type="term" value="F:growth factor activity"/>
    <property type="evidence" value="ECO:0007669"/>
    <property type="project" value="TreeGrafter"/>
</dbReference>
<organism evidence="5 6">
    <name type="scientific">Synaphobranchus kaupii</name>
    <name type="common">Kaup's arrowtooth eel</name>
    <dbReference type="NCBI Taxonomy" id="118154"/>
    <lineage>
        <taxon>Eukaryota</taxon>
        <taxon>Metazoa</taxon>
        <taxon>Chordata</taxon>
        <taxon>Craniata</taxon>
        <taxon>Vertebrata</taxon>
        <taxon>Euteleostomi</taxon>
        <taxon>Actinopterygii</taxon>
        <taxon>Neopterygii</taxon>
        <taxon>Teleostei</taxon>
        <taxon>Anguilliformes</taxon>
        <taxon>Synaphobranchidae</taxon>
        <taxon>Synaphobranchus</taxon>
    </lineage>
</organism>
<comment type="caution">
    <text evidence="5">The sequence shown here is derived from an EMBL/GenBank/DDBJ whole genome shotgun (WGS) entry which is preliminary data.</text>
</comment>
<sequence length="141" mass="16364">MAYSCRVIVMFTVLALCKYSWAEWNVTQEATNDRNVSCGPHGNGSSNCTEMAETAKWRSSHFTRCPKEYKHYCIHGRCRFVREQNTPACICPRGYMGSSVGLFDILNYLHLHLRTSEKTVQKEEKKGWKNRGKTEHDEQHE</sequence>
<dbReference type="PANTHER" id="PTHR10740">
    <property type="entry name" value="TRANSFORMING GROWTH FACTOR ALPHA"/>
    <property type="match status" value="1"/>
</dbReference>
<name>A0A9Q1EH92_SYNKA</name>
<dbReference type="GO" id="GO:0008284">
    <property type="term" value="P:positive regulation of cell population proliferation"/>
    <property type="evidence" value="ECO:0007669"/>
    <property type="project" value="TreeGrafter"/>
</dbReference>
<evidence type="ECO:0000256" key="3">
    <source>
        <dbReference type="SAM" id="MobiDB-lite"/>
    </source>
</evidence>
<dbReference type="GO" id="GO:0005615">
    <property type="term" value="C:extracellular space"/>
    <property type="evidence" value="ECO:0007669"/>
    <property type="project" value="TreeGrafter"/>
</dbReference>
<evidence type="ECO:0000256" key="4">
    <source>
        <dbReference type="SAM" id="SignalP"/>
    </source>
</evidence>
<dbReference type="AlphaFoldDB" id="A0A9Q1EH92"/>
<evidence type="ECO:0000313" key="6">
    <source>
        <dbReference type="Proteomes" id="UP001152622"/>
    </source>
</evidence>
<feature type="region of interest" description="Disordered" evidence="3">
    <location>
        <begin position="120"/>
        <end position="141"/>
    </location>
</feature>
<dbReference type="Proteomes" id="UP001152622">
    <property type="component" value="Chromosome 17"/>
</dbReference>
<keyword evidence="2" id="KW-1015">Disulfide bond</keyword>
<dbReference type="PANTHER" id="PTHR10740:SF3">
    <property type="entry name" value="PROBETACELLULIN"/>
    <property type="match status" value="1"/>
</dbReference>
<dbReference type="GO" id="GO:0045840">
    <property type="term" value="P:positive regulation of mitotic nuclear division"/>
    <property type="evidence" value="ECO:0007669"/>
    <property type="project" value="TreeGrafter"/>
</dbReference>
<dbReference type="OrthoDB" id="6233064at2759"/>
<dbReference type="EMBL" id="JAINUF010000017">
    <property type="protein sequence ID" value="KAJ8338779.1"/>
    <property type="molecule type" value="Genomic_DNA"/>
</dbReference>
<reference evidence="5" key="1">
    <citation type="journal article" date="2023" name="Science">
        <title>Genome structures resolve the early diversification of teleost fishes.</title>
        <authorList>
            <person name="Parey E."/>
            <person name="Louis A."/>
            <person name="Montfort J."/>
            <person name="Bouchez O."/>
            <person name="Roques C."/>
            <person name="Iampietro C."/>
            <person name="Lluch J."/>
            <person name="Castinel A."/>
            <person name="Donnadieu C."/>
            <person name="Desvignes T."/>
            <person name="Floi Bucao C."/>
            <person name="Jouanno E."/>
            <person name="Wen M."/>
            <person name="Mejri S."/>
            <person name="Dirks R."/>
            <person name="Jansen H."/>
            <person name="Henkel C."/>
            <person name="Chen W.J."/>
            <person name="Zahm M."/>
            <person name="Cabau C."/>
            <person name="Klopp C."/>
            <person name="Thompson A.W."/>
            <person name="Robinson-Rechavi M."/>
            <person name="Braasch I."/>
            <person name="Lecointre G."/>
            <person name="Bobe J."/>
            <person name="Postlethwait J.H."/>
            <person name="Berthelot C."/>
            <person name="Roest Crollius H."/>
            <person name="Guiguen Y."/>
        </authorList>
    </citation>
    <scope>NUCLEOTIDE SEQUENCE</scope>
    <source>
        <strain evidence="5">WJC10195</strain>
    </source>
</reference>
<evidence type="ECO:0000256" key="1">
    <source>
        <dbReference type="ARBA" id="ARBA00022536"/>
    </source>
</evidence>
<proteinExistence type="predicted"/>
<gene>
    <name evidence="5" type="ORF">SKAU_G00355650</name>
</gene>
<keyword evidence="1" id="KW-0245">EGF-like domain</keyword>
<feature type="signal peptide" evidence="4">
    <location>
        <begin position="1"/>
        <end position="22"/>
    </location>
</feature>
<feature type="chain" id="PRO_5040407775" evidence="4">
    <location>
        <begin position="23"/>
        <end position="141"/>
    </location>
</feature>
<dbReference type="PRINTS" id="PR00009">
    <property type="entry name" value="EGFTGF"/>
</dbReference>
<accession>A0A9Q1EH92</accession>
<dbReference type="GO" id="GO:0005154">
    <property type="term" value="F:epidermal growth factor receptor binding"/>
    <property type="evidence" value="ECO:0007669"/>
    <property type="project" value="TreeGrafter"/>
</dbReference>
<dbReference type="GO" id="GO:0007173">
    <property type="term" value="P:epidermal growth factor receptor signaling pathway"/>
    <property type="evidence" value="ECO:0007669"/>
    <property type="project" value="TreeGrafter"/>
</dbReference>
<dbReference type="Gene3D" id="2.10.25.10">
    <property type="entry name" value="Laminin"/>
    <property type="match status" value="1"/>
</dbReference>
<evidence type="ECO:0000256" key="2">
    <source>
        <dbReference type="ARBA" id="ARBA00023157"/>
    </source>
</evidence>
<protein>
    <submittedName>
        <fullName evidence="5">Uncharacterized protein</fullName>
    </submittedName>
</protein>
<keyword evidence="6" id="KW-1185">Reference proteome</keyword>